<keyword evidence="2" id="KW-1185">Reference proteome</keyword>
<gene>
    <name evidence="1" type="ORF">H8S11_13405</name>
</gene>
<proteinExistence type="predicted"/>
<reference evidence="1" key="1">
    <citation type="submission" date="2020-08" db="EMBL/GenBank/DDBJ databases">
        <title>Genome public.</title>
        <authorList>
            <person name="Liu C."/>
            <person name="Sun Q."/>
        </authorList>
    </citation>
    <scope>NUCLEOTIDE SEQUENCE</scope>
    <source>
        <strain evidence="1">NSJ-23</strain>
    </source>
</reference>
<protein>
    <submittedName>
        <fullName evidence="1">Uncharacterized protein</fullName>
    </submittedName>
</protein>
<dbReference type="EMBL" id="JACOPO010000015">
    <property type="protein sequence ID" value="MBC5723798.1"/>
    <property type="molecule type" value="Genomic_DNA"/>
</dbReference>
<dbReference type="RefSeq" id="WP_186853493.1">
    <property type="nucleotide sequence ID" value="NZ_JACOPO010000015.1"/>
</dbReference>
<dbReference type="Proteomes" id="UP000628736">
    <property type="component" value="Unassembled WGS sequence"/>
</dbReference>
<name>A0A8J6JCV3_9FIRM</name>
<accession>A0A8J6JCV3</accession>
<dbReference type="AlphaFoldDB" id="A0A8J6JCV3"/>
<evidence type="ECO:0000313" key="1">
    <source>
        <dbReference type="EMBL" id="MBC5723798.1"/>
    </source>
</evidence>
<evidence type="ECO:0000313" key="2">
    <source>
        <dbReference type="Proteomes" id="UP000628736"/>
    </source>
</evidence>
<organism evidence="1 2">
    <name type="scientific">Flintibacter hominis</name>
    <dbReference type="NCBI Taxonomy" id="2763048"/>
    <lineage>
        <taxon>Bacteria</taxon>
        <taxon>Bacillati</taxon>
        <taxon>Bacillota</taxon>
        <taxon>Clostridia</taxon>
        <taxon>Eubacteriales</taxon>
        <taxon>Flintibacter</taxon>
    </lineage>
</organism>
<comment type="caution">
    <text evidence="1">The sequence shown here is derived from an EMBL/GenBank/DDBJ whole genome shotgun (WGS) entry which is preliminary data.</text>
</comment>
<sequence>MDNIFTIDGVGYNIGVESIARKARLSDGPNADNALSGYHWRDLQGTFFDYTFQLSADGMSRDDYDSLYEVLTSPVDSHTVVAPYGQTTLSYEAYIEVVEDTVEYMDDGTCWGGLTVTFYAREPKKVPT</sequence>